<dbReference type="Proteomes" id="UP000198287">
    <property type="component" value="Unassembled WGS sequence"/>
</dbReference>
<reference evidence="2 3" key="1">
    <citation type="submission" date="2015-12" db="EMBL/GenBank/DDBJ databases">
        <title>The genome of Folsomia candida.</title>
        <authorList>
            <person name="Faddeeva A."/>
            <person name="Derks M.F."/>
            <person name="Anvar Y."/>
            <person name="Smit S."/>
            <person name="Van Straalen N."/>
            <person name="Roelofs D."/>
        </authorList>
    </citation>
    <scope>NUCLEOTIDE SEQUENCE [LARGE SCALE GENOMIC DNA]</scope>
    <source>
        <strain evidence="2 3">VU population</strain>
        <tissue evidence="2">Whole body</tissue>
    </source>
</reference>
<keyword evidence="3" id="KW-1185">Reference proteome</keyword>
<dbReference type="OrthoDB" id="6779242at2759"/>
<comment type="caution">
    <text evidence="2">The sequence shown here is derived from an EMBL/GenBank/DDBJ whole genome shotgun (WGS) entry which is preliminary data.</text>
</comment>
<name>A0A226CX52_FOLCA</name>
<gene>
    <name evidence="2" type="ORF">Fcan01_27369</name>
</gene>
<evidence type="ECO:0000259" key="1">
    <source>
        <dbReference type="Pfam" id="PF20700"/>
    </source>
</evidence>
<dbReference type="InterPro" id="IPR049012">
    <property type="entry name" value="Mutator_transp_dom"/>
</dbReference>
<evidence type="ECO:0000313" key="3">
    <source>
        <dbReference type="Proteomes" id="UP000198287"/>
    </source>
</evidence>
<proteinExistence type="predicted"/>
<dbReference type="AlphaFoldDB" id="A0A226CX52"/>
<dbReference type="Pfam" id="PF20700">
    <property type="entry name" value="Mutator"/>
    <property type="match status" value="1"/>
</dbReference>
<protein>
    <submittedName>
        <fullName evidence="2">Serum response factor-binding protein 1</fullName>
    </submittedName>
</protein>
<sequence>MPTISKLKISRKKNSLCRLRNIARIEGTIYEREVIDRERTIEPPRVERTIEPPRLERTIEQPNVERTIEPPRVERTIEQPNVERTIEPPRLERTIEQPNVERTIEPPRVERTIEQPNVERTIEPPRVERTIEQPNVERTIEPPRVERTIEQPNVERTIEPPRLERTIEQPNVERTIEPPRVERTIEQPNVERTIEPPRVERTIEQPNVERTIEPPRVERTIEQPNVERTIEPPRLSSCKNWSLDLERRKGLSTECIFKCACGWVAVISSDSDCNTLPINDSFAWGCECSPVGFSAATSLLTTMDLPCPDPRTFKKAEESCKALMEEAFVQEMKENLARERELAVEANSFVVVEGVKYAAITVCVDGGWSKRSYGHTYTANCGIGVIIGMQTKKIIFADTRCSTCIVCDKGNNENRDHDCPKNWSGPATAMESDILTNGFAQSRLHEVVFTKFIGDGDSSFHANVEDVYPGIKVKKIECKNHLYKNLTKKCTALAKNKITGKNAKNISIEERRNFCKHLHRIPIAIKMAVKHYIENKTNDSWKYLKHDILNIPFHIFGRHIKCKSYFCDTSDPSKAVEADRVAEMMTCSFWEPLNTALRKISNESYSLIENQTSNASESFMSVANKFMEGKRKNMGQKGLYRHRMLAAVFSYNNCSFWPAKVYTTLLTKPPSFFAASPDGLLEEDGLLELWEVMKINMEYFWENDLAPELVDSRFDRGYTEYRCPESRKDAVAKKANKKTLARKRNHTGQTINNLDMQK</sequence>
<dbReference type="EMBL" id="LNIX01000051">
    <property type="protein sequence ID" value="OXA37925.1"/>
    <property type="molecule type" value="Genomic_DNA"/>
</dbReference>
<organism evidence="2 3">
    <name type="scientific">Folsomia candida</name>
    <name type="common">Springtail</name>
    <dbReference type="NCBI Taxonomy" id="158441"/>
    <lineage>
        <taxon>Eukaryota</taxon>
        <taxon>Metazoa</taxon>
        <taxon>Ecdysozoa</taxon>
        <taxon>Arthropoda</taxon>
        <taxon>Hexapoda</taxon>
        <taxon>Collembola</taxon>
        <taxon>Entomobryomorpha</taxon>
        <taxon>Isotomoidea</taxon>
        <taxon>Isotomidae</taxon>
        <taxon>Proisotominae</taxon>
        <taxon>Folsomia</taxon>
    </lineage>
</organism>
<dbReference type="STRING" id="158441.A0A226CX52"/>
<accession>A0A226CX52</accession>
<evidence type="ECO:0000313" key="2">
    <source>
        <dbReference type="EMBL" id="OXA37925.1"/>
    </source>
</evidence>
<dbReference type="PANTHER" id="PTHR40380">
    <property type="entry name" value="FIBRONECTIN TYPE-III DOMAIN-CONTAINING PROTEIN-RELATED"/>
    <property type="match status" value="1"/>
</dbReference>
<feature type="domain" description="Mutator-like transposase" evidence="1">
    <location>
        <begin position="239"/>
        <end position="567"/>
    </location>
</feature>
<dbReference type="PANTHER" id="PTHR40380:SF1">
    <property type="match status" value="1"/>
</dbReference>